<dbReference type="Gene3D" id="3.10.129.10">
    <property type="entry name" value="Hotdog Thioesterase"/>
    <property type="match status" value="1"/>
</dbReference>
<dbReference type="Proteomes" id="UP000030762">
    <property type="component" value="Unassembled WGS sequence"/>
</dbReference>
<dbReference type="EMBL" id="JH767140">
    <property type="protein sequence ID" value="EQC38882.1"/>
    <property type="molecule type" value="Genomic_DNA"/>
</dbReference>
<keyword evidence="1" id="KW-0812">Transmembrane</keyword>
<proteinExistence type="predicted"/>
<evidence type="ECO:0008006" key="5">
    <source>
        <dbReference type="Google" id="ProtNLM"/>
    </source>
</evidence>
<dbReference type="Pfam" id="PF13279">
    <property type="entry name" value="4HBT_2"/>
    <property type="match status" value="1"/>
</dbReference>
<dbReference type="PANTHER" id="PTHR12475:SF4">
    <property type="entry name" value="PROTEIN THEM6"/>
    <property type="match status" value="1"/>
</dbReference>
<evidence type="ECO:0000256" key="1">
    <source>
        <dbReference type="SAM" id="Phobius"/>
    </source>
</evidence>
<gene>
    <name evidence="3" type="ORF">SDRG_03840</name>
</gene>
<evidence type="ECO:0000256" key="2">
    <source>
        <dbReference type="SAM" id="SignalP"/>
    </source>
</evidence>
<organism evidence="3 4">
    <name type="scientific">Saprolegnia diclina (strain VS20)</name>
    <dbReference type="NCBI Taxonomy" id="1156394"/>
    <lineage>
        <taxon>Eukaryota</taxon>
        <taxon>Sar</taxon>
        <taxon>Stramenopiles</taxon>
        <taxon>Oomycota</taxon>
        <taxon>Saprolegniomycetes</taxon>
        <taxon>Saprolegniales</taxon>
        <taxon>Saprolegniaceae</taxon>
        <taxon>Saprolegnia</taxon>
    </lineage>
</organism>
<keyword evidence="2" id="KW-0732">Signal</keyword>
<dbReference type="GeneID" id="19944567"/>
<feature type="signal peptide" evidence="2">
    <location>
        <begin position="1"/>
        <end position="21"/>
    </location>
</feature>
<dbReference type="InParanoid" id="T0S7X0"/>
<dbReference type="RefSeq" id="XP_008607706.1">
    <property type="nucleotide sequence ID" value="XM_008609484.1"/>
</dbReference>
<reference evidence="3 4" key="1">
    <citation type="submission" date="2012-04" db="EMBL/GenBank/DDBJ databases">
        <title>The Genome Sequence of Saprolegnia declina VS20.</title>
        <authorList>
            <consortium name="The Broad Institute Genome Sequencing Platform"/>
            <person name="Russ C."/>
            <person name="Nusbaum C."/>
            <person name="Tyler B."/>
            <person name="van West P."/>
            <person name="Dieguez-Uribeondo J."/>
            <person name="de Bruijn I."/>
            <person name="Tripathy S."/>
            <person name="Jiang R."/>
            <person name="Young S.K."/>
            <person name="Zeng Q."/>
            <person name="Gargeya S."/>
            <person name="Fitzgerald M."/>
            <person name="Haas B."/>
            <person name="Abouelleil A."/>
            <person name="Alvarado L."/>
            <person name="Arachchi H.M."/>
            <person name="Berlin A."/>
            <person name="Chapman S.B."/>
            <person name="Goldberg J."/>
            <person name="Griggs A."/>
            <person name="Gujja S."/>
            <person name="Hansen M."/>
            <person name="Howarth C."/>
            <person name="Imamovic A."/>
            <person name="Larimer J."/>
            <person name="McCowen C."/>
            <person name="Montmayeur A."/>
            <person name="Murphy C."/>
            <person name="Neiman D."/>
            <person name="Pearson M."/>
            <person name="Priest M."/>
            <person name="Roberts A."/>
            <person name="Saif S."/>
            <person name="Shea T."/>
            <person name="Sisk P."/>
            <person name="Sykes S."/>
            <person name="Wortman J."/>
            <person name="Nusbaum C."/>
            <person name="Birren B."/>
        </authorList>
    </citation>
    <scope>NUCLEOTIDE SEQUENCE [LARGE SCALE GENOMIC DNA]</scope>
    <source>
        <strain evidence="3 4">VS20</strain>
    </source>
</reference>
<protein>
    <recommendedName>
        <fullName evidence="5">Thioesterase domain-containing protein</fullName>
    </recommendedName>
</protein>
<keyword evidence="4" id="KW-1185">Reference proteome</keyword>
<feature type="transmembrane region" description="Helical" evidence="1">
    <location>
        <begin position="31"/>
        <end position="52"/>
    </location>
</feature>
<evidence type="ECO:0000313" key="3">
    <source>
        <dbReference type="EMBL" id="EQC38882.1"/>
    </source>
</evidence>
<keyword evidence="1" id="KW-1133">Transmembrane helix</keyword>
<dbReference type="CDD" id="cd00586">
    <property type="entry name" value="4HBT"/>
    <property type="match status" value="1"/>
</dbReference>
<feature type="chain" id="PRO_5004571932" description="Thioesterase domain-containing protein" evidence="2">
    <location>
        <begin position="22"/>
        <end position="234"/>
    </location>
</feature>
<name>T0S7X0_SAPDV</name>
<dbReference type="VEuPathDB" id="FungiDB:SDRG_03840"/>
<dbReference type="AlphaFoldDB" id="T0S7X0"/>
<dbReference type="PANTHER" id="PTHR12475">
    <property type="match status" value="1"/>
</dbReference>
<dbReference type="eggNOG" id="KOG4366">
    <property type="taxonomic scope" value="Eukaryota"/>
</dbReference>
<dbReference type="SUPFAM" id="SSF54637">
    <property type="entry name" value="Thioesterase/thiol ester dehydrase-isomerase"/>
    <property type="match status" value="1"/>
</dbReference>
<keyword evidence="1" id="KW-0472">Membrane</keyword>
<dbReference type="InterPro" id="IPR051490">
    <property type="entry name" value="THEM6_lcsJ_thioesterase"/>
</dbReference>
<dbReference type="OrthoDB" id="265761at2759"/>
<dbReference type="OMA" id="MEHRFLR"/>
<sequence>MILHGLSTIALLALGPLSVYGTALGAVGCSHGLSAVLAGLSFFVFCDGWYFLDMAIYQLHLLVLPLPTKPRTDLVDTYVRHGRVSLGDIDRNGHCNNARYLRECGFGRRDFWRANGVWAILRAEGGNLVVGAQTVRYRRELSLGQTYALETRVLAWDDQAFYVEQRFVTRCKDGKQDFVHAIVYVKNNVLGRLRPSALVAKVAPGLSPPPIPDEVQLWIESNLASSASLRPKTN</sequence>
<dbReference type="InterPro" id="IPR029069">
    <property type="entry name" value="HotDog_dom_sf"/>
</dbReference>
<evidence type="ECO:0000313" key="4">
    <source>
        <dbReference type="Proteomes" id="UP000030762"/>
    </source>
</evidence>
<accession>T0S7X0</accession>